<organism evidence="3 4">
    <name type="scientific">Naganishia liquefaciens</name>
    <dbReference type="NCBI Taxonomy" id="104408"/>
    <lineage>
        <taxon>Eukaryota</taxon>
        <taxon>Fungi</taxon>
        <taxon>Dikarya</taxon>
        <taxon>Basidiomycota</taxon>
        <taxon>Agaricomycotina</taxon>
        <taxon>Tremellomycetes</taxon>
        <taxon>Filobasidiales</taxon>
        <taxon>Filobasidiaceae</taxon>
        <taxon>Naganishia</taxon>
    </lineage>
</organism>
<evidence type="ECO:0000313" key="4">
    <source>
        <dbReference type="Proteomes" id="UP000620104"/>
    </source>
</evidence>
<dbReference type="Pfam" id="PF12550">
    <property type="entry name" value="GCR1_C"/>
    <property type="match status" value="1"/>
</dbReference>
<accession>A0A8H3U061</accession>
<dbReference type="GO" id="GO:0060963">
    <property type="term" value="P:positive regulation of ribosomal protein gene transcription by RNA polymerase II"/>
    <property type="evidence" value="ECO:0007669"/>
    <property type="project" value="TreeGrafter"/>
</dbReference>
<evidence type="ECO:0000313" key="3">
    <source>
        <dbReference type="EMBL" id="GHJ90060.1"/>
    </source>
</evidence>
<dbReference type="InterPro" id="IPR022210">
    <property type="entry name" value="TF_GCR1-like"/>
</dbReference>
<evidence type="ECO:0008006" key="5">
    <source>
        <dbReference type="Google" id="ProtNLM"/>
    </source>
</evidence>
<gene>
    <name evidence="3" type="ORF">NliqN6_6462</name>
</gene>
<dbReference type="InterPro" id="IPR052146">
    <property type="entry name" value="HOT1"/>
</dbReference>
<feature type="domain" description="Transcription activator GCR1-like" evidence="1">
    <location>
        <begin position="374"/>
        <end position="450"/>
    </location>
</feature>
<dbReference type="Gene3D" id="1.10.443.20">
    <property type="entry name" value="Centromere DNA-binding protein complex CBF3 subunit, domain 2"/>
    <property type="match status" value="1"/>
</dbReference>
<protein>
    <recommendedName>
        <fullName evidence="5">Ndc10 domain-containing protein</fullName>
    </recommendedName>
</protein>
<dbReference type="AlphaFoldDB" id="A0A8H3U061"/>
<dbReference type="EMBL" id="BLZA01000053">
    <property type="protein sequence ID" value="GHJ90060.1"/>
    <property type="molecule type" value="Genomic_DNA"/>
</dbReference>
<feature type="domain" description="Ndc10" evidence="2">
    <location>
        <begin position="195"/>
        <end position="293"/>
    </location>
</feature>
<dbReference type="Pfam" id="PF16787">
    <property type="entry name" value="NDC10_II"/>
    <property type="match status" value="1"/>
</dbReference>
<dbReference type="PANTHER" id="PTHR37784:SF2">
    <property type="entry name" value="HIGH-OSMOLARITY-INDUCED TRANSCRIPTION PROTEIN 1"/>
    <property type="match status" value="1"/>
</dbReference>
<keyword evidence="4" id="KW-1185">Reference proteome</keyword>
<dbReference type="Proteomes" id="UP000620104">
    <property type="component" value="Unassembled WGS sequence"/>
</dbReference>
<dbReference type="GO" id="GO:0000978">
    <property type="term" value="F:RNA polymerase II cis-regulatory region sequence-specific DNA binding"/>
    <property type="evidence" value="ECO:0007669"/>
    <property type="project" value="TreeGrafter"/>
</dbReference>
<reference evidence="3" key="1">
    <citation type="submission" date="2020-07" db="EMBL/GenBank/DDBJ databases">
        <title>Draft Genome Sequence of a Deep-Sea Yeast, Naganishia (Cryptococcus) liquefaciens strain N6.</title>
        <authorList>
            <person name="Han Y.W."/>
            <person name="Kajitani R."/>
            <person name="Morimoto H."/>
            <person name="Parhat M."/>
            <person name="Tsubouchi H."/>
            <person name="Bakenova O."/>
            <person name="Ogata M."/>
            <person name="Argunhan B."/>
            <person name="Aoki R."/>
            <person name="Kajiwara S."/>
            <person name="Itoh T."/>
            <person name="Iwasaki H."/>
        </authorList>
    </citation>
    <scope>NUCLEOTIDE SEQUENCE</scope>
    <source>
        <strain evidence="3">N6</strain>
    </source>
</reference>
<evidence type="ECO:0000259" key="1">
    <source>
        <dbReference type="Pfam" id="PF12550"/>
    </source>
</evidence>
<name>A0A8H3U061_9TREE</name>
<dbReference type="InterPro" id="IPR038279">
    <property type="entry name" value="Ndc10_dom2_sf"/>
</dbReference>
<proteinExistence type="predicted"/>
<dbReference type="GO" id="GO:0000981">
    <property type="term" value="F:DNA-binding transcription factor activity, RNA polymerase II-specific"/>
    <property type="evidence" value="ECO:0007669"/>
    <property type="project" value="TreeGrafter"/>
</dbReference>
<dbReference type="PANTHER" id="PTHR37784">
    <property type="entry name" value="PROTEIN MSN1"/>
    <property type="match status" value="1"/>
</dbReference>
<comment type="caution">
    <text evidence="3">The sequence shown here is derived from an EMBL/GenBank/DDBJ whole genome shotgun (WGS) entry which is preliminary data.</text>
</comment>
<sequence>MAPGFMQRASMVIPVSARKEDDSLTESILESIEVDLEKVSPAATKAIYGPGQREYREWWLQRAIKDGKVALEEIEDPSRRALEYMKRTMVTGSRVAGGKKKWDASAATGEVAGKTVGAAVLNQYLSALCRLHKNQQAAANGQLPSPKVHPAVNNLARTERLKTAVRTKIHLNDRTETTFLDGYSTNDELAAILGEGLLRNNREGLRDRAMAAFSHYGVLRGESTRGIQLADLQYLPLDEREGPTPCDILVILLFNGKTNKEGKAPAMGAMRNERWDLCPLSALGFWIFYRYVQTGDSGERDGLFSSLRVVSTGGAPVTSLAGCGIPALAPLLDAAGEAARQCINDDYDVNHDSGMNIQPSGLSGTRQVSVPSAFCMESNHSTVIKLWNEWNTGVAGRPSVRAMVEAGLRKSDSQRKLYGRRKIIIDEIEALAKPNAVSELEIVSRLDSHRATSRMFITNLQDEIKKKKVMGGSVV</sequence>
<dbReference type="InterPro" id="IPR031872">
    <property type="entry name" value="NDC10_II"/>
</dbReference>
<dbReference type="OrthoDB" id="3065555at2759"/>
<evidence type="ECO:0000259" key="2">
    <source>
        <dbReference type="Pfam" id="PF16787"/>
    </source>
</evidence>